<keyword evidence="1" id="KW-0812">Transmembrane</keyword>
<gene>
    <name evidence="2" type="ORF">Fcan01_10362</name>
</gene>
<accession>A0A226EB70</accession>
<dbReference type="EMBL" id="LNIX01000005">
    <property type="protein sequence ID" value="OXA54277.1"/>
    <property type="molecule type" value="Genomic_DNA"/>
</dbReference>
<feature type="transmembrane region" description="Helical" evidence="1">
    <location>
        <begin position="311"/>
        <end position="330"/>
    </location>
</feature>
<dbReference type="Proteomes" id="UP000198287">
    <property type="component" value="Unassembled WGS sequence"/>
</dbReference>
<feature type="transmembrane region" description="Helical" evidence="1">
    <location>
        <begin position="58"/>
        <end position="77"/>
    </location>
</feature>
<dbReference type="OrthoDB" id="8297840at2759"/>
<keyword evidence="1" id="KW-1133">Transmembrane helix</keyword>
<evidence type="ECO:0000313" key="3">
    <source>
        <dbReference type="Proteomes" id="UP000198287"/>
    </source>
</evidence>
<keyword evidence="1" id="KW-0472">Membrane</keyword>
<feature type="transmembrane region" description="Helical" evidence="1">
    <location>
        <begin position="278"/>
        <end position="299"/>
    </location>
</feature>
<protein>
    <submittedName>
        <fullName evidence="2">Uncharacterized protein</fullName>
    </submittedName>
</protein>
<feature type="transmembrane region" description="Helical" evidence="1">
    <location>
        <begin position="170"/>
        <end position="190"/>
    </location>
</feature>
<organism evidence="2 3">
    <name type="scientific">Folsomia candida</name>
    <name type="common">Springtail</name>
    <dbReference type="NCBI Taxonomy" id="158441"/>
    <lineage>
        <taxon>Eukaryota</taxon>
        <taxon>Metazoa</taxon>
        <taxon>Ecdysozoa</taxon>
        <taxon>Arthropoda</taxon>
        <taxon>Hexapoda</taxon>
        <taxon>Collembola</taxon>
        <taxon>Entomobryomorpha</taxon>
        <taxon>Isotomoidea</taxon>
        <taxon>Isotomidae</taxon>
        <taxon>Proisotominae</taxon>
        <taxon>Folsomia</taxon>
    </lineage>
</organism>
<evidence type="ECO:0000313" key="2">
    <source>
        <dbReference type="EMBL" id="OXA54277.1"/>
    </source>
</evidence>
<sequence length="398" mass="45755">MWQFFTNPFVLMAQTALSNKSIPTKIIPIVIPPRPFPGLSSQLLPFFKFARYIARCPIKFKTIFLNICLYISILKYGDIVTHDLFLGEDAWPPPNPISAEMKNRIGGFIYGLIWSFAPVTALVVSIDYTLAFLKAPELAKWLNNWNLIEDEMLQLGFNRDKIKITTFSRYFIPLFEFVPSVILGSLELIWIFDIRYPIHCVISIIYAYVPTLCYSVEDSKALLMLKCLQVGFLQVRNHLEKSLNIDRGQIPVRNLHLFLIKLRLQAKQCGDYLATQQLVSILMTMYTTAASCFLFVAVLSDHSLGDTTEELLTMAFASTWPFFGISRLYVKVWMGVRVTNEEKEIASLIKLETLKEEIFGTEYSNELREIYKLLTNHPTEVSFNNYVKLNNPLILGVR</sequence>
<feature type="transmembrane region" description="Helical" evidence="1">
    <location>
        <begin position="108"/>
        <end position="133"/>
    </location>
</feature>
<proteinExistence type="predicted"/>
<dbReference type="AlphaFoldDB" id="A0A226EB70"/>
<evidence type="ECO:0000256" key="1">
    <source>
        <dbReference type="SAM" id="Phobius"/>
    </source>
</evidence>
<keyword evidence="3" id="KW-1185">Reference proteome</keyword>
<reference evidence="2 3" key="1">
    <citation type="submission" date="2015-12" db="EMBL/GenBank/DDBJ databases">
        <title>The genome of Folsomia candida.</title>
        <authorList>
            <person name="Faddeeva A."/>
            <person name="Derks M.F."/>
            <person name="Anvar Y."/>
            <person name="Smit S."/>
            <person name="Van Straalen N."/>
            <person name="Roelofs D."/>
        </authorList>
    </citation>
    <scope>NUCLEOTIDE SEQUENCE [LARGE SCALE GENOMIC DNA]</scope>
    <source>
        <strain evidence="2 3">VU population</strain>
        <tissue evidence="2">Whole body</tissue>
    </source>
</reference>
<comment type="caution">
    <text evidence="2">The sequence shown here is derived from an EMBL/GenBank/DDBJ whole genome shotgun (WGS) entry which is preliminary data.</text>
</comment>
<name>A0A226EB70_FOLCA</name>
<feature type="transmembrane region" description="Helical" evidence="1">
    <location>
        <begin position="196"/>
        <end position="216"/>
    </location>
</feature>